<reference evidence="1 2" key="1">
    <citation type="journal article" date="2021" name="ISME J.">
        <title>Genomic evolution of the class Acidithiobacillia: deep-branching Proteobacteria living in extreme acidic conditions.</title>
        <authorList>
            <person name="Moya-Beltran A."/>
            <person name="Beard S."/>
            <person name="Rojas-Villalobos C."/>
            <person name="Issotta F."/>
            <person name="Gallardo Y."/>
            <person name="Ulloa R."/>
            <person name="Giaveno A."/>
            <person name="Degli Esposti M."/>
            <person name="Johnson D.B."/>
            <person name="Quatrini R."/>
        </authorList>
    </citation>
    <scope>NUCLEOTIDE SEQUENCE [LARGE SCALE GENOMIC DNA]</scope>
    <source>
        <strain evidence="1 2">CF3</strain>
    </source>
</reference>
<keyword evidence="1" id="KW-0378">Hydrolase</keyword>
<keyword evidence="2" id="KW-1185">Reference proteome</keyword>
<evidence type="ECO:0000313" key="2">
    <source>
        <dbReference type="Proteomes" id="UP001196097"/>
    </source>
</evidence>
<keyword evidence="1" id="KW-0540">Nuclease</keyword>
<proteinExistence type="predicted"/>
<keyword evidence="1" id="KW-0255">Endonuclease</keyword>
<name>A0ACD5IE74_9PROT</name>
<evidence type="ECO:0000313" key="1">
    <source>
        <dbReference type="EMBL" id="XRP71860.1"/>
    </source>
</evidence>
<organism evidence="1 2">
    <name type="scientific">Acidithiobacillus ferruginosus</name>
    <dbReference type="NCBI Taxonomy" id="3063951"/>
    <lineage>
        <taxon>Bacteria</taxon>
        <taxon>Pseudomonadati</taxon>
        <taxon>Pseudomonadota</taxon>
        <taxon>Acidithiobacillia</taxon>
        <taxon>Acidithiobacillales</taxon>
        <taxon>Acidithiobacillaceae</taxon>
        <taxon>Acidithiobacillus</taxon>
    </lineage>
</organism>
<sequence length="415" mass="45649">MAVKPGYKLTEVGVIPEDWEIKSLGDIARIQRGASPRPIDSPIWFDENSSIGWVRISDVTRSRLTLKETAQALSFKGVSKSRFVKRGSLIMSICATVGHPIITGIDVCIHDGFVVFNDPISSLVYLFYTLKNIENSWSKAGQTGSQMNLNTGIINPKKIPLPPLREQQAIATALSDVDTLITKLDQLIAKKRDIKQATMQRLLTGQTRLPGFNGAWEVKRLGDIIERFVGGGTPSRSNKSYWNGNVPWVTVKDFSTFNSTESQEYITISGLRNSASNLISSGVVILSTRMAVGAAVMYGIDVAINQDLKALFPSHILRGEFLYFWFQNNAEMLSSLGSGSTVKGISLVDLKKLLFNLPPLPEQQAIATILSDMDAEITALESRRKKTRALKQGMMQELLTGRIRLIPPAAHAVSA</sequence>
<protein>
    <submittedName>
        <fullName evidence="1">Restriction endonuclease subunit S</fullName>
        <ecNumber evidence="1">3.1.21.-</ecNumber>
    </submittedName>
</protein>
<dbReference type="Proteomes" id="UP001196097">
    <property type="component" value="Chromosome"/>
</dbReference>
<dbReference type="EMBL" id="CP130946">
    <property type="protein sequence ID" value="XRP71860.1"/>
    <property type="molecule type" value="Genomic_DNA"/>
</dbReference>
<accession>A0ACD5IE74</accession>
<gene>
    <name evidence="1" type="ORF">HF292_008535</name>
</gene>
<dbReference type="EC" id="3.1.21.-" evidence="1"/>